<keyword evidence="3" id="KW-1185">Reference proteome</keyword>
<feature type="domain" description="GUN4-like" evidence="1">
    <location>
        <begin position="32"/>
        <end position="155"/>
    </location>
</feature>
<dbReference type="Gene3D" id="1.10.10.1770">
    <property type="entry name" value="Gun4-like"/>
    <property type="match status" value="1"/>
</dbReference>
<geneLocation type="plasmid" evidence="2 3">
    <name>Cy782202</name>
</geneLocation>
<dbReference type="SUPFAM" id="SSF140869">
    <property type="entry name" value="GUN4-like"/>
    <property type="match status" value="1"/>
</dbReference>
<dbReference type="AlphaFoldDB" id="E0UN29"/>
<proteinExistence type="predicted"/>
<protein>
    <submittedName>
        <fullName evidence="2">GUN4 domain protein</fullName>
    </submittedName>
</protein>
<dbReference type="RefSeq" id="WP_013335101.1">
    <property type="nucleotide sequence ID" value="NC_014534.1"/>
</dbReference>
<keyword evidence="2" id="KW-0614">Plasmid</keyword>
<evidence type="ECO:0000313" key="3">
    <source>
        <dbReference type="Proteomes" id="UP000008206"/>
    </source>
</evidence>
<dbReference type="Proteomes" id="UP000008206">
    <property type="component" value="Plasmid Cy782202"/>
</dbReference>
<reference evidence="3" key="1">
    <citation type="journal article" date="2011" name="MBio">
        <title>Novel metabolic attributes of the genus Cyanothece, comprising a group of unicellular nitrogen-fixing Cyanobacteria.</title>
        <authorList>
            <person name="Bandyopadhyay A."/>
            <person name="Elvitigala T."/>
            <person name="Welsh E."/>
            <person name="Stockel J."/>
            <person name="Liberton M."/>
            <person name="Min H."/>
            <person name="Sherman L.A."/>
            <person name="Pakrasi H.B."/>
        </authorList>
    </citation>
    <scope>NUCLEOTIDE SEQUENCE [LARGE SCALE GENOMIC DNA]</scope>
    <source>
        <strain evidence="3">PCC 7822</strain>
        <plasmid evidence="3">Cy782202</plasmid>
    </source>
</reference>
<organism evidence="2 3">
    <name type="scientific">Gloeothece verrucosa (strain PCC 7822)</name>
    <name type="common">Cyanothece sp. (strain PCC 7822)</name>
    <dbReference type="NCBI Taxonomy" id="497965"/>
    <lineage>
        <taxon>Bacteria</taxon>
        <taxon>Bacillati</taxon>
        <taxon>Cyanobacteriota</taxon>
        <taxon>Cyanophyceae</taxon>
        <taxon>Oscillatoriophycideae</taxon>
        <taxon>Chroococcales</taxon>
        <taxon>Aphanothecaceae</taxon>
        <taxon>Gloeothece</taxon>
        <taxon>Gloeothece verrucosa</taxon>
    </lineage>
</organism>
<dbReference type="HOGENOM" id="CLU_1303214_0_0_3"/>
<dbReference type="Gene3D" id="1.25.40.620">
    <property type="match status" value="1"/>
</dbReference>
<name>E0UN29_GLOV7</name>
<accession>E0UN29</accession>
<dbReference type="InterPro" id="IPR008629">
    <property type="entry name" value="GUN4-like"/>
</dbReference>
<dbReference type="EMBL" id="CP002200">
    <property type="protein sequence ID" value="ADN18359.1"/>
    <property type="molecule type" value="Genomic_DNA"/>
</dbReference>
<evidence type="ECO:0000313" key="2">
    <source>
        <dbReference type="EMBL" id="ADN18359.1"/>
    </source>
</evidence>
<dbReference type="OrthoDB" id="7915178at2"/>
<gene>
    <name evidence="2" type="ordered locus">Cyan7822_6607</name>
</gene>
<dbReference type="Pfam" id="PF05419">
    <property type="entry name" value="GUN4"/>
    <property type="match status" value="1"/>
</dbReference>
<dbReference type="KEGG" id="cyj:Cyan7822_6607"/>
<evidence type="ECO:0000259" key="1">
    <source>
        <dbReference type="Pfam" id="PF05419"/>
    </source>
</evidence>
<sequence>MSQPIRGCQVLAVLLLTSVLVGFPLKIKASSLVNFNQIEGALKSGKFEQANQETLKAVLSMEETANKEGQFPCNDLQTLEQLWQKYTQGVYGFKAQAEIWDRVNQQEKEKNQQQQYWIGDVVNRFCQELGWISCGVVYGEINFKLSAQKGYLPTTILSLADNGYNQQGNWKSNQETFSSDDWLFLELNPGMVESLAGVMEDFYQQVQQCKL</sequence>
<dbReference type="InterPro" id="IPR037215">
    <property type="entry name" value="GUN4-like_sf"/>
</dbReference>